<keyword evidence="4" id="KW-1185">Reference proteome</keyword>
<feature type="transmembrane region" description="Helical" evidence="2">
    <location>
        <begin position="235"/>
        <end position="253"/>
    </location>
</feature>
<organism evidence="3 4">
    <name type="scientific">Hamadaea flava</name>
    <dbReference type="NCBI Taxonomy" id="1742688"/>
    <lineage>
        <taxon>Bacteria</taxon>
        <taxon>Bacillati</taxon>
        <taxon>Actinomycetota</taxon>
        <taxon>Actinomycetes</taxon>
        <taxon>Micromonosporales</taxon>
        <taxon>Micromonosporaceae</taxon>
        <taxon>Hamadaea</taxon>
    </lineage>
</organism>
<protein>
    <recommendedName>
        <fullName evidence="5">ABC transporter permease</fullName>
    </recommendedName>
</protein>
<feature type="region of interest" description="Disordered" evidence="1">
    <location>
        <begin position="1"/>
        <end position="23"/>
    </location>
</feature>
<feature type="transmembrane region" description="Helical" evidence="2">
    <location>
        <begin position="182"/>
        <end position="201"/>
    </location>
</feature>
<feature type="transmembrane region" description="Helical" evidence="2">
    <location>
        <begin position="74"/>
        <end position="91"/>
    </location>
</feature>
<evidence type="ECO:0000313" key="3">
    <source>
        <dbReference type="EMBL" id="MFC4129949.1"/>
    </source>
</evidence>
<evidence type="ECO:0000256" key="2">
    <source>
        <dbReference type="SAM" id="Phobius"/>
    </source>
</evidence>
<feature type="transmembrane region" description="Helical" evidence="2">
    <location>
        <begin position="122"/>
        <end position="144"/>
    </location>
</feature>
<gene>
    <name evidence="3" type="ORF">ACFOZ4_04960</name>
</gene>
<dbReference type="EMBL" id="JBHSAY010000004">
    <property type="protein sequence ID" value="MFC4129949.1"/>
    <property type="molecule type" value="Genomic_DNA"/>
</dbReference>
<feature type="transmembrane region" description="Helical" evidence="2">
    <location>
        <begin position="265"/>
        <end position="286"/>
    </location>
</feature>
<name>A0ABV8LGQ8_9ACTN</name>
<comment type="caution">
    <text evidence="3">The sequence shown here is derived from an EMBL/GenBank/DDBJ whole genome shotgun (WGS) entry which is preliminary data.</text>
</comment>
<keyword evidence="2" id="KW-1133">Transmembrane helix</keyword>
<keyword evidence="2" id="KW-0812">Transmembrane</keyword>
<evidence type="ECO:0008006" key="5">
    <source>
        <dbReference type="Google" id="ProtNLM"/>
    </source>
</evidence>
<dbReference type="Proteomes" id="UP001595816">
    <property type="component" value="Unassembled WGS sequence"/>
</dbReference>
<sequence>MSAPSSLVEAHSEHTPSPRRRQSAVPALARVEAVRLLRHPAFLVAIALYLAPWLYDLAIGDPAHRFPVLHDASWSSQFLLLLPAAGVLLAANQAALRSQRHGAEEAYQVLVVDRVARAGAHLLSLVPAVLGALVLSALRIAYLAAQPGAAGEVRPLEVLAGPACVLLAGCAGVLASTITRSAAAAPLLIVGLAAVTVTAAVNDTAAWRWLSLIANQNENASPLPTPLIERPAGTHLLWLTCWAALLAVAALLVSRLRSPSPRGPVASRAVAVVALVGILVTGILQISAGSATMKDREAAYTRHPAAYQTCDTRAHITYCAFPDFTSRVGEWAQVTAGVLRNTPPTIATDSYAVRQRVFPSGAVVTSSEDPSALPPLADWAADDLAAGTPNAVTVDTDWSEGAAGGDRGSDAVLAFAASFAYRAVVGTVPDQPRLTMVCGARAMLVVWLAAQATPGTADALASLRRRSFGPLTLPLLGSAAGLAFEPQGQDLAFALVDHPPADLAERIIAGWDQLSAADTSAEQAADLLGIHLPTSPDDYSEIAGC</sequence>
<evidence type="ECO:0000256" key="1">
    <source>
        <dbReference type="SAM" id="MobiDB-lite"/>
    </source>
</evidence>
<accession>A0ABV8LGQ8</accession>
<proteinExistence type="predicted"/>
<feature type="transmembrane region" description="Helical" evidence="2">
    <location>
        <begin position="36"/>
        <end position="54"/>
    </location>
</feature>
<keyword evidence="2" id="KW-0472">Membrane</keyword>
<feature type="transmembrane region" description="Helical" evidence="2">
    <location>
        <begin position="156"/>
        <end position="175"/>
    </location>
</feature>
<reference evidence="4" key="1">
    <citation type="journal article" date="2019" name="Int. J. Syst. Evol. Microbiol.">
        <title>The Global Catalogue of Microorganisms (GCM) 10K type strain sequencing project: providing services to taxonomists for standard genome sequencing and annotation.</title>
        <authorList>
            <consortium name="The Broad Institute Genomics Platform"/>
            <consortium name="The Broad Institute Genome Sequencing Center for Infectious Disease"/>
            <person name="Wu L."/>
            <person name="Ma J."/>
        </authorList>
    </citation>
    <scope>NUCLEOTIDE SEQUENCE [LARGE SCALE GENOMIC DNA]</scope>
    <source>
        <strain evidence="4">CGMCC 4.7289</strain>
    </source>
</reference>
<evidence type="ECO:0000313" key="4">
    <source>
        <dbReference type="Proteomes" id="UP001595816"/>
    </source>
</evidence>
<dbReference type="RefSeq" id="WP_253755558.1">
    <property type="nucleotide sequence ID" value="NZ_JAMZDZ010000001.1"/>
</dbReference>